<evidence type="ECO:0000256" key="1">
    <source>
        <dbReference type="ARBA" id="ARBA00008903"/>
    </source>
</evidence>
<comment type="caution">
    <text evidence="2">The sequence shown here is derived from an EMBL/GenBank/DDBJ whole genome shotgun (WGS) entry which is preliminary data.</text>
</comment>
<comment type="similarity">
    <text evidence="1">Belongs to the ornithine cyclodeaminase/mu-crystallin family.</text>
</comment>
<dbReference type="EMBL" id="VBOU01000071">
    <property type="protein sequence ID" value="TMQ54491.1"/>
    <property type="molecule type" value="Genomic_DNA"/>
</dbReference>
<dbReference type="GO" id="GO:0019752">
    <property type="term" value="P:carboxylic acid metabolic process"/>
    <property type="evidence" value="ECO:0007669"/>
    <property type="project" value="UniProtKB-ARBA"/>
</dbReference>
<evidence type="ECO:0000313" key="2">
    <source>
        <dbReference type="EMBL" id="TMQ54491.1"/>
    </source>
</evidence>
<dbReference type="PANTHER" id="PTHR13812:SF19">
    <property type="entry name" value="KETIMINE REDUCTASE MU-CRYSTALLIN"/>
    <property type="match status" value="1"/>
</dbReference>
<dbReference type="InterPro" id="IPR036291">
    <property type="entry name" value="NAD(P)-bd_dom_sf"/>
</dbReference>
<dbReference type="Gene3D" id="3.30.1780.10">
    <property type="entry name" value="ornithine cyclodeaminase, domain 1"/>
    <property type="match status" value="1"/>
</dbReference>
<proteinExistence type="inferred from homology"/>
<name>A0A538ST21_UNCEI</name>
<sequence length="335" mass="35475">MNTLLIEQGDVSRLLPMAACVDLMAETLRTLSRGDAVLPLRTAVWLPDRSGLLGVMPAYLGAPRAMGLKAVSVMPGNHGTPYDSHQGVVLLFEIEHGSLLAVIDASSITEIRTAAVSAAATRALAREGAGDLAILGSGVQAGSHLDAMRAARPITRVRVWSRDPAHARAFAERESARHRLTVEPIADARAAVEHADLICTTTASREPVLRGEWISPGAHINAVGSSFAAGRELDTAAVKRARLYVDRLESALHEAGDFLIPRAEGAIGEDHIVGEVGDVLLGRIPGRRSEDEITLFKSLGLAVEDLAAAHHVYRKALESGAGVAIDFGGRRDAGR</sequence>
<organism evidence="2 3">
    <name type="scientific">Eiseniibacteriota bacterium</name>
    <dbReference type="NCBI Taxonomy" id="2212470"/>
    <lineage>
        <taxon>Bacteria</taxon>
        <taxon>Candidatus Eiseniibacteriota</taxon>
    </lineage>
</organism>
<protein>
    <submittedName>
        <fullName evidence="2">Ornithine cyclodeaminase family protein</fullName>
    </submittedName>
</protein>
<dbReference type="Gene3D" id="3.40.50.720">
    <property type="entry name" value="NAD(P)-binding Rossmann-like Domain"/>
    <property type="match status" value="1"/>
</dbReference>
<reference evidence="2 3" key="1">
    <citation type="journal article" date="2019" name="Nat. Microbiol.">
        <title>Mediterranean grassland soil C-N compound turnover is dependent on rainfall and depth, and is mediated by genomically divergent microorganisms.</title>
        <authorList>
            <person name="Diamond S."/>
            <person name="Andeer P.F."/>
            <person name="Li Z."/>
            <person name="Crits-Christoph A."/>
            <person name="Burstein D."/>
            <person name="Anantharaman K."/>
            <person name="Lane K.R."/>
            <person name="Thomas B.C."/>
            <person name="Pan C."/>
            <person name="Northen T.R."/>
            <person name="Banfield J.F."/>
        </authorList>
    </citation>
    <scope>NUCLEOTIDE SEQUENCE [LARGE SCALE GENOMIC DNA]</scope>
    <source>
        <strain evidence="2">WS_4</strain>
    </source>
</reference>
<dbReference type="PANTHER" id="PTHR13812">
    <property type="entry name" value="KETIMINE REDUCTASE MU-CRYSTALLIN"/>
    <property type="match status" value="1"/>
</dbReference>
<dbReference type="FunFam" id="3.40.50.720:FF:000311">
    <property type="entry name" value="Ornithine cyclodeaminase"/>
    <property type="match status" value="1"/>
</dbReference>
<dbReference type="SUPFAM" id="SSF51735">
    <property type="entry name" value="NAD(P)-binding Rossmann-fold domains"/>
    <property type="match status" value="1"/>
</dbReference>
<dbReference type="AlphaFoldDB" id="A0A538ST21"/>
<dbReference type="Proteomes" id="UP000319829">
    <property type="component" value="Unassembled WGS sequence"/>
</dbReference>
<dbReference type="InterPro" id="IPR003462">
    <property type="entry name" value="ODC_Mu_crystall"/>
</dbReference>
<gene>
    <name evidence="2" type="ORF">E6K74_05940</name>
</gene>
<dbReference type="PIRSF" id="PIRSF001439">
    <property type="entry name" value="CryM"/>
    <property type="match status" value="1"/>
</dbReference>
<dbReference type="Pfam" id="PF02423">
    <property type="entry name" value="OCD_Mu_crystall"/>
    <property type="match status" value="1"/>
</dbReference>
<evidence type="ECO:0000313" key="3">
    <source>
        <dbReference type="Proteomes" id="UP000319829"/>
    </source>
</evidence>
<dbReference type="GO" id="GO:0016491">
    <property type="term" value="F:oxidoreductase activity"/>
    <property type="evidence" value="ECO:0007669"/>
    <property type="project" value="UniProtKB-ARBA"/>
</dbReference>
<dbReference type="GO" id="GO:0005737">
    <property type="term" value="C:cytoplasm"/>
    <property type="evidence" value="ECO:0007669"/>
    <property type="project" value="TreeGrafter"/>
</dbReference>
<accession>A0A538ST21</accession>
<dbReference type="InterPro" id="IPR023401">
    <property type="entry name" value="ODC_N"/>
</dbReference>